<accession>A0A2T7B4S3</accession>
<sequence length="63" mass="6755">MDDEKAGLILNSIGLAVVDLVAGQVPITKDNLVERLEHNGGLTGIVKEKEANRDAAELMRKGQ</sequence>
<evidence type="ECO:0000313" key="1">
    <source>
        <dbReference type="EMBL" id="PUX22020.1"/>
    </source>
</evidence>
<dbReference type="RefSeq" id="WP_075198464.1">
    <property type="nucleotide sequence ID" value="NZ_CP187984.1"/>
</dbReference>
<dbReference type="EMBL" id="MSAG01000017">
    <property type="protein sequence ID" value="PUX22020.1"/>
    <property type="molecule type" value="Genomic_DNA"/>
</dbReference>
<comment type="caution">
    <text evidence="1">The sequence shown here is derived from an EMBL/GenBank/DDBJ whole genome shotgun (WGS) entry which is preliminary data.</text>
</comment>
<dbReference type="OrthoDB" id="6612066at2"/>
<organism evidence="1">
    <name type="scientific">Cronobacter turicensis</name>
    <dbReference type="NCBI Taxonomy" id="413502"/>
    <lineage>
        <taxon>Bacteria</taxon>
        <taxon>Pseudomonadati</taxon>
        <taxon>Pseudomonadota</taxon>
        <taxon>Gammaproteobacteria</taxon>
        <taxon>Enterobacterales</taxon>
        <taxon>Enterobacteriaceae</taxon>
        <taxon>Cronobacter</taxon>
    </lineage>
</organism>
<gene>
    <name evidence="1" type="ORF">BS411_10845</name>
</gene>
<dbReference type="AlphaFoldDB" id="A0A2T7B4S3"/>
<protein>
    <submittedName>
        <fullName evidence="1">Uncharacterized protein</fullName>
    </submittedName>
</protein>
<proteinExistence type="predicted"/>
<reference evidence="1" key="1">
    <citation type="submission" date="2016-12" db="EMBL/GenBank/DDBJ databases">
        <title>Analysis of the Molecular Diversity Among Cronobacter Species Isolated from Filth Flies Using a Pan Genomic DNA Microarray.</title>
        <authorList>
            <person name="Pava-Ripoll M."/>
            <person name="Tall B."/>
            <person name="Farber J."/>
            <person name="Fanning S."/>
            <person name="Lehner A."/>
            <person name="Stephan R."/>
            <person name="Pagotto F."/>
            <person name="Iverson C."/>
            <person name="Ziobro G."/>
            <person name="Miller A."/>
            <person name="Pearson R."/>
            <person name="Yan Q."/>
            <person name="Kim M."/>
            <person name="Jeong S."/>
            <person name="Park J."/>
            <person name="Jun S."/>
            <person name="Choi H."/>
            <person name="Chung T."/>
            <person name="Yoo Y."/>
            <person name="Park E."/>
            <person name="Hwang S."/>
            <person name="Lee B."/>
            <person name="Sathyamoorthy V."/>
            <person name="Carter L."/>
            <person name="Mammel M."/>
            <person name="Jackson S."/>
            <person name="Kothary M."/>
            <person name="Patel I."/>
            <person name="Grim C."/>
            <person name="Gopinath G."/>
            <person name="Gangiredla J."/>
            <person name="Chase H."/>
        </authorList>
    </citation>
    <scope>NUCLEOTIDE SEQUENCE [LARGE SCALE GENOMIC DNA]</scope>
    <source>
        <strain evidence="1">MOD1-Sh41s</strain>
    </source>
</reference>
<name>A0A2T7B4S3_9ENTR</name>